<accession>A0ABU5F414</accession>
<dbReference type="RefSeq" id="WP_320687167.1">
    <property type="nucleotide sequence ID" value="NZ_JAXBLV010000180.1"/>
</dbReference>
<keyword evidence="1" id="KW-0812">Transmembrane</keyword>
<keyword evidence="1" id="KW-0472">Membrane</keyword>
<feature type="transmembrane region" description="Helical" evidence="1">
    <location>
        <begin position="77"/>
        <end position="98"/>
    </location>
</feature>
<dbReference type="Proteomes" id="UP001272242">
    <property type="component" value="Unassembled WGS sequence"/>
</dbReference>
<name>A0ABU5F414_9BACT</name>
<proteinExistence type="predicted"/>
<keyword evidence="3" id="KW-1185">Reference proteome</keyword>
<keyword evidence="1" id="KW-1133">Transmembrane helix</keyword>
<evidence type="ECO:0000313" key="2">
    <source>
        <dbReference type="EMBL" id="MDY3560624.1"/>
    </source>
</evidence>
<comment type="caution">
    <text evidence="2">The sequence shown here is derived from an EMBL/GenBank/DDBJ whole genome shotgun (WGS) entry which is preliminary data.</text>
</comment>
<feature type="transmembrane region" description="Helical" evidence="1">
    <location>
        <begin position="118"/>
        <end position="140"/>
    </location>
</feature>
<gene>
    <name evidence="2" type="ORF">R5W23_001869</name>
</gene>
<reference evidence="3" key="1">
    <citation type="journal article" date="2023" name="Mar. Drugs">
        <title>Gemmata algarum, a Novel Planctomycete Isolated from an Algal Mat, Displays Antimicrobial Activity.</title>
        <authorList>
            <person name="Kumar G."/>
            <person name="Kallscheuer N."/>
            <person name="Kashif M."/>
            <person name="Ahamad S."/>
            <person name="Jagadeeshwari U."/>
            <person name="Pannikurungottu S."/>
            <person name="Haufschild T."/>
            <person name="Kabuu M."/>
            <person name="Sasikala C."/>
            <person name="Jogler C."/>
            <person name="Ramana C."/>
        </authorList>
    </citation>
    <scope>NUCLEOTIDE SEQUENCE [LARGE SCALE GENOMIC DNA]</scope>
    <source>
        <strain evidence="3">JC673</strain>
    </source>
</reference>
<evidence type="ECO:0000256" key="1">
    <source>
        <dbReference type="SAM" id="Phobius"/>
    </source>
</evidence>
<dbReference type="EMBL" id="JAXBLV010000180">
    <property type="protein sequence ID" value="MDY3560624.1"/>
    <property type="molecule type" value="Genomic_DNA"/>
</dbReference>
<sequence length="160" mass="16782">MSKRLGWVGLAALSVAAGYGVYDTMQSFYPLRSSQEALPGWSVADRVAAGVGVTALFGCISLGLARLVRSQPQAERGLVVAAWAGWVVAGTVFALGYSGVEAVRTMNDSGTRTFTSWIVGRGLVAGLVWSGVVLAGVFAWRHRRGTPRTPNQSLQPTGAA</sequence>
<protein>
    <recommendedName>
        <fullName evidence="4">DUF3995 domain-containing protein</fullName>
    </recommendedName>
</protein>
<feature type="transmembrane region" description="Helical" evidence="1">
    <location>
        <begin position="47"/>
        <end position="65"/>
    </location>
</feature>
<organism evidence="2 3">
    <name type="scientific">Gemmata algarum</name>
    <dbReference type="NCBI Taxonomy" id="2975278"/>
    <lineage>
        <taxon>Bacteria</taxon>
        <taxon>Pseudomonadati</taxon>
        <taxon>Planctomycetota</taxon>
        <taxon>Planctomycetia</taxon>
        <taxon>Gemmatales</taxon>
        <taxon>Gemmataceae</taxon>
        <taxon>Gemmata</taxon>
    </lineage>
</organism>
<evidence type="ECO:0008006" key="4">
    <source>
        <dbReference type="Google" id="ProtNLM"/>
    </source>
</evidence>
<evidence type="ECO:0000313" key="3">
    <source>
        <dbReference type="Proteomes" id="UP001272242"/>
    </source>
</evidence>